<gene>
    <name evidence="1" type="ORF">IAA81_10810</name>
</gene>
<reference evidence="1" key="2">
    <citation type="journal article" date="2021" name="PeerJ">
        <title>Extensive microbial diversity within the chicken gut microbiome revealed by metagenomics and culture.</title>
        <authorList>
            <person name="Gilroy R."/>
            <person name="Ravi A."/>
            <person name="Getino M."/>
            <person name="Pursley I."/>
            <person name="Horton D.L."/>
            <person name="Alikhan N.F."/>
            <person name="Baker D."/>
            <person name="Gharbi K."/>
            <person name="Hall N."/>
            <person name="Watson M."/>
            <person name="Adriaenssens E.M."/>
            <person name="Foster-Nyarko E."/>
            <person name="Jarju S."/>
            <person name="Secka A."/>
            <person name="Antonio M."/>
            <person name="Oren A."/>
            <person name="Chaudhuri R.R."/>
            <person name="La Ragione R."/>
            <person name="Hildebrand F."/>
            <person name="Pallen M.J."/>
        </authorList>
    </citation>
    <scope>NUCLEOTIDE SEQUENCE</scope>
    <source>
        <strain evidence="1">10532</strain>
    </source>
</reference>
<organism evidence="1 2">
    <name type="scientific">Candidatus Gallitreponema excrementavium</name>
    <dbReference type="NCBI Taxonomy" id="2840840"/>
    <lineage>
        <taxon>Bacteria</taxon>
        <taxon>Pseudomonadati</taxon>
        <taxon>Spirochaetota</taxon>
        <taxon>Spirochaetia</taxon>
        <taxon>Spirochaetales</taxon>
        <taxon>Candidatus Gallitreponema</taxon>
    </lineage>
</organism>
<dbReference type="AlphaFoldDB" id="A0A9D9HS09"/>
<dbReference type="Proteomes" id="UP000823638">
    <property type="component" value="Unassembled WGS sequence"/>
</dbReference>
<dbReference type="Gene3D" id="1.20.1420.60">
    <property type="match status" value="1"/>
</dbReference>
<protein>
    <submittedName>
        <fullName evidence="1">Uncharacterized protein</fullName>
    </submittedName>
</protein>
<dbReference type="EMBL" id="JADIMM010000121">
    <property type="protein sequence ID" value="MBO8458694.1"/>
    <property type="molecule type" value="Genomic_DNA"/>
</dbReference>
<name>A0A9D9HS09_9SPIR</name>
<evidence type="ECO:0000313" key="1">
    <source>
        <dbReference type="EMBL" id="MBO8458694.1"/>
    </source>
</evidence>
<reference evidence="1" key="1">
    <citation type="submission" date="2020-10" db="EMBL/GenBank/DDBJ databases">
        <authorList>
            <person name="Gilroy R."/>
        </authorList>
    </citation>
    <scope>NUCLEOTIDE SEQUENCE</scope>
    <source>
        <strain evidence="1">10532</strain>
    </source>
</reference>
<comment type="caution">
    <text evidence="1">The sequence shown here is derived from an EMBL/GenBank/DDBJ whole genome shotgun (WGS) entry which is preliminary data.</text>
</comment>
<accession>A0A9D9HS09</accession>
<evidence type="ECO:0000313" key="2">
    <source>
        <dbReference type="Proteomes" id="UP000823638"/>
    </source>
</evidence>
<sequence length="187" mass="21584">MEPRAKGTDFEEILNRSTIPGKITMNFLEGTHPENLPVLITDFVLDKTAKASPIETINILKSLPLGLRTIYILVRFEDSVNQKGFYNTFKEFQEHDGYLLRELFSALKVVKARESFKITKKAFLVLYGLKGLFFLSKGKKLPDYGFYTERKRNKLRRLNEGFYIKSTDLGICEVGFIINNKELFIIS</sequence>
<proteinExistence type="predicted"/>